<gene>
    <name evidence="3" type="ORF">V1I91_05160</name>
</gene>
<dbReference type="PANTHER" id="PTHR36440">
    <property type="entry name" value="PUTATIVE (AFU_ORTHOLOGUE AFUA_8G07350)-RELATED"/>
    <property type="match status" value="1"/>
</dbReference>
<dbReference type="EMBL" id="JAZDDG010000002">
    <property type="protein sequence ID" value="MEE1975444.1"/>
    <property type="molecule type" value="Genomic_DNA"/>
</dbReference>
<dbReference type="InterPro" id="IPR053146">
    <property type="entry name" value="QDO-like"/>
</dbReference>
<dbReference type="InterPro" id="IPR011051">
    <property type="entry name" value="RmlC_Cupin_sf"/>
</dbReference>
<protein>
    <submittedName>
        <fullName evidence="3">Cupin domain-containing protein</fullName>
    </submittedName>
</protein>
<dbReference type="PANTHER" id="PTHR36440:SF1">
    <property type="entry name" value="PUTATIVE (AFU_ORTHOLOGUE AFUA_8G07350)-RELATED"/>
    <property type="match status" value="1"/>
</dbReference>
<dbReference type="InterPro" id="IPR013096">
    <property type="entry name" value="Cupin_2"/>
</dbReference>
<accession>A0ABU7IR58</accession>
<evidence type="ECO:0000259" key="2">
    <source>
        <dbReference type="Pfam" id="PF07883"/>
    </source>
</evidence>
<keyword evidence="4" id="KW-1185">Reference proteome</keyword>
<sequence>MKRKGFFAALIALTTIPLFASIPTQKTTKRKGKDKGFKVNAGEGRIHGHLKLRGVNSNILDVKISGKDTNDELAVFEQTSLSQGRGTPLHVHTSQDEIFYILEGAYYFQVGDEKYQMAVGDSIFLPRNVPHAWTQKSKTGKMTVILQPAGKLEDFFVTMAGLDHEPTLKEIEGIFEDNEMRVVGPPLLLE</sequence>
<evidence type="ECO:0000313" key="3">
    <source>
        <dbReference type="EMBL" id="MEE1975444.1"/>
    </source>
</evidence>
<organism evidence="3 4">
    <name type="scientific">Maribacter cobaltidurans</name>
    <dbReference type="NCBI Taxonomy" id="1178778"/>
    <lineage>
        <taxon>Bacteria</taxon>
        <taxon>Pseudomonadati</taxon>
        <taxon>Bacteroidota</taxon>
        <taxon>Flavobacteriia</taxon>
        <taxon>Flavobacteriales</taxon>
        <taxon>Flavobacteriaceae</taxon>
        <taxon>Maribacter</taxon>
    </lineage>
</organism>
<evidence type="ECO:0000256" key="1">
    <source>
        <dbReference type="SAM" id="SignalP"/>
    </source>
</evidence>
<dbReference type="SUPFAM" id="SSF51182">
    <property type="entry name" value="RmlC-like cupins"/>
    <property type="match status" value="1"/>
</dbReference>
<reference evidence="3 4" key="1">
    <citation type="submission" date="2024-01" db="EMBL/GenBank/DDBJ databases">
        <title>Maribacter spp. originated from different algae showed divergent polysaccharides utilization ability.</title>
        <authorList>
            <person name="Wang H."/>
            <person name="Wu Y."/>
        </authorList>
    </citation>
    <scope>NUCLEOTIDE SEQUENCE [LARGE SCALE GENOMIC DNA]</scope>
    <source>
        <strain evidence="3 4">PR1</strain>
    </source>
</reference>
<name>A0ABU7IR58_9FLAO</name>
<proteinExistence type="predicted"/>
<feature type="chain" id="PRO_5045492255" evidence="1">
    <location>
        <begin position="21"/>
        <end position="190"/>
    </location>
</feature>
<comment type="caution">
    <text evidence="3">The sequence shown here is derived from an EMBL/GenBank/DDBJ whole genome shotgun (WGS) entry which is preliminary data.</text>
</comment>
<feature type="signal peptide" evidence="1">
    <location>
        <begin position="1"/>
        <end position="20"/>
    </location>
</feature>
<dbReference type="InterPro" id="IPR014710">
    <property type="entry name" value="RmlC-like_jellyroll"/>
</dbReference>
<evidence type="ECO:0000313" key="4">
    <source>
        <dbReference type="Proteomes" id="UP001356308"/>
    </source>
</evidence>
<dbReference type="Pfam" id="PF07883">
    <property type="entry name" value="Cupin_2"/>
    <property type="match status" value="1"/>
</dbReference>
<dbReference type="RefSeq" id="WP_272650265.1">
    <property type="nucleotide sequence ID" value="NZ_JAZDDG010000002.1"/>
</dbReference>
<keyword evidence="1" id="KW-0732">Signal</keyword>
<dbReference type="Proteomes" id="UP001356308">
    <property type="component" value="Unassembled WGS sequence"/>
</dbReference>
<feature type="domain" description="Cupin type-2" evidence="2">
    <location>
        <begin position="82"/>
        <end position="142"/>
    </location>
</feature>
<dbReference type="Gene3D" id="2.60.120.10">
    <property type="entry name" value="Jelly Rolls"/>
    <property type="match status" value="1"/>
</dbReference>